<dbReference type="KEGG" id="tbc:A0O31_00157"/>
<protein>
    <submittedName>
        <fullName evidence="2">Uncharacterized protein</fullName>
    </submittedName>
</protein>
<feature type="signal peptide" evidence="1">
    <location>
        <begin position="1"/>
        <end position="18"/>
    </location>
</feature>
<sequence precursor="true">MARTWLALLALLLPLAQAEGWRLTRSQSLTQEGATAWRYTLSPVGKEARELWQRLALQYQDHLRAGYRVDLGSWRLYFLGGRLRLEPHCPKVNPACLTFGALPVEKTVQDRFLLELSDLLDQALAQARATGGTLTLSGLFRVEVKRGQTPPYPARPSGWQP</sequence>
<dbReference type="RefSeq" id="WP_071676264.1">
    <property type="nucleotide sequence ID" value="NZ_AP025593.1"/>
</dbReference>
<organism evidence="2 4">
    <name type="scientific">Thermus brockianus</name>
    <dbReference type="NCBI Taxonomy" id="56956"/>
    <lineage>
        <taxon>Bacteria</taxon>
        <taxon>Thermotogati</taxon>
        <taxon>Deinococcota</taxon>
        <taxon>Deinococci</taxon>
        <taxon>Thermales</taxon>
        <taxon>Thermaceae</taxon>
        <taxon>Thermus</taxon>
    </lineage>
</organism>
<gene>
    <name evidence="2" type="ORF">A0O31_00157</name>
    <name evidence="3" type="ORF">TbrSNM41_10020</name>
</gene>
<name>A0A1J0LQ30_THEBO</name>
<dbReference type="OrthoDB" id="34298at2"/>
<evidence type="ECO:0000313" key="4">
    <source>
        <dbReference type="Proteomes" id="UP000182993"/>
    </source>
</evidence>
<reference evidence="3 5" key="3">
    <citation type="journal article" date="2022" name="Microbiol. Resour. Announc.">
        <title>Complete Genome Sequences of Thermus Strains Isolated from Senami Hot Spring in Japan.</title>
        <authorList>
            <person name="Miyazaki K."/>
        </authorList>
    </citation>
    <scope>NUCLEOTIDE SEQUENCE [LARGE SCALE GENOMIC DNA]</scope>
    <source>
        <strain evidence="3 5">SNM4-1</strain>
    </source>
</reference>
<proteinExistence type="predicted"/>
<dbReference type="EMBL" id="CP016312">
    <property type="protein sequence ID" value="APD08384.1"/>
    <property type="molecule type" value="Genomic_DNA"/>
</dbReference>
<evidence type="ECO:0000313" key="5">
    <source>
        <dbReference type="Proteomes" id="UP000831120"/>
    </source>
</evidence>
<feature type="chain" id="PRO_5009614473" evidence="1">
    <location>
        <begin position="19"/>
        <end position="161"/>
    </location>
</feature>
<evidence type="ECO:0000256" key="1">
    <source>
        <dbReference type="SAM" id="SignalP"/>
    </source>
</evidence>
<evidence type="ECO:0000313" key="2">
    <source>
        <dbReference type="EMBL" id="APD08384.1"/>
    </source>
</evidence>
<reference evidence="4" key="1">
    <citation type="submission" date="2016-06" db="EMBL/GenBank/DDBJ databases">
        <title>Whole genome sequencing of Thermus brockianus strain GE-1.</title>
        <authorList>
            <person name="Schaefers C."/>
            <person name="Blank S."/>
            <person name="Wiebusch S."/>
            <person name="Elleuche S."/>
            <person name="Antranikian G."/>
        </authorList>
    </citation>
    <scope>NUCLEOTIDE SEQUENCE [LARGE SCALE GENOMIC DNA]</scope>
    <source>
        <strain evidence="4">GE-1</strain>
    </source>
</reference>
<keyword evidence="1" id="KW-0732">Signal</keyword>
<dbReference type="Proteomes" id="UP000182993">
    <property type="component" value="Chromosome"/>
</dbReference>
<accession>A0A1J0LQ30</accession>
<reference evidence="2" key="2">
    <citation type="journal article" date="2017" name="Stand. Genomic Sci.">
        <title>Complete genome sequence of Thermus brockianus GE-1 reveals key enzymes of xylan/xylose metabolism.</title>
        <authorList>
            <person name="Schaefers C."/>
            <person name="Blank S."/>
            <person name="Wiebusch S."/>
            <person name="Elleuche S."/>
            <person name="Antranikian G."/>
        </authorList>
    </citation>
    <scope>NUCLEOTIDE SEQUENCE</scope>
    <source>
        <strain evidence="2">GE-1</strain>
    </source>
</reference>
<dbReference type="Proteomes" id="UP000831120">
    <property type="component" value="Chromosome"/>
</dbReference>
<keyword evidence="5" id="KW-1185">Reference proteome</keyword>
<evidence type="ECO:0000313" key="3">
    <source>
        <dbReference type="EMBL" id="BDG16268.1"/>
    </source>
</evidence>
<dbReference type="EMBL" id="AP025593">
    <property type="protein sequence ID" value="BDG16268.1"/>
    <property type="molecule type" value="Genomic_DNA"/>
</dbReference>
<dbReference type="AlphaFoldDB" id="A0A1J0LQ30"/>